<sequence length="204" mass="22882">MTVQSLPLQQLLQQPLRFVLWPPALRFYLTHALVLLASLAAVAAALWYGRQGFGLIHWVGAVFGGVLLLVSLWPANWSRQRLVNLAFDDDRLYIVNGIKGVAMALPRERVLAVNRGKLPGHDGAIIAFTLDLSLSEAELECINRALGAQAEERFRLDEQRYRFGFVGNWQPRRRLLERVSVLAPVVAVTGRDAPADEDDDDWDD</sequence>
<protein>
    <submittedName>
        <fullName evidence="2">Uncharacterized protein</fullName>
    </submittedName>
</protein>
<dbReference type="OrthoDB" id="5600178at2"/>
<dbReference type="Proteomes" id="UP000242181">
    <property type="component" value="Unassembled WGS sequence"/>
</dbReference>
<reference evidence="2 3" key="1">
    <citation type="submission" date="2018-03" db="EMBL/GenBank/DDBJ databases">
        <title>The draft genome of Zobellella taiwanensis JCM 13381.</title>
        <authorList>
            <person name="Liu L."/>
            <person name="Li L."/>
            <person name="Wang T."/>
            <person name="Zhang X."/>
            <person name="Liang L."/>
        </authorList>
    </citation>
    <scope>NUCLEOTIDE SEQUENCE [LARGE SCALE GENOMIC DNA]</scope>
    <source>
        <strain evidence="2 3">JCM 13381</strain>
    </source>
</reference>
<proteinExistence type="predicted"/>
<accession>A0A2P7RAP1</accession>
<comment type="caution">
    <text evidence="2">The sequence shown here is derived from an EMBL/GenBank/DDBJ whole genome shotgun (WGS) entry which is preliminary data.</text>
</comment>
<keyword evidence="1" id="KW-0472">Membrane</keyword>
<dbReference type="AlphaFoldDB" id="A0A2P7RAP1"/>
<name>A0A2P7RAP1_9GAMM</name>
<feature type="transmembrane region" description="Helical" evidence="1">
    <location>
        <begin position="27"/>
        <end position="49"/>
    </location>
</feature>
<keyword evidence="1" id="KW-1133">Transmembrane helix</keyword>
<keyword evidence="3" id="KW-1185">Reference proteome</keyword>
<evidence type="ECO:0000313" key="2">
    <source>
        <dbReference type="EMBL" id="PSJ47243.1"/>
    </source>
</evidence>
<dbReference type="EMBL" id="PXYH01000002">
    <property type="protein sequence ID" value="PSJ47243.1"/>
    <property type="molecule type" value="Genomic_DNA"/>
</dbReference>
<evidence type="ECO:0000313" key="3">
    <source>
        <dbReference type="Proteomes" id="UP000242181"/>
    </source>
</evidence>
<keyword evidence="1" id="KW-0812">Transmembrane</keyword>
<gene>
    <name evidence="2" type="ORF">C7I36_02525</name>
</gene>
<dbReference type="RefSeq" id="WP_106452158.1">
    <property type="nucleotide sequence ID" value="NZ_PXYH01000002.1"/>
</dbReference>
<feature type="transmembrane region" description="Helical" evidence="1">
    <location>
        <begin position="55"/>
        <end position="75"/>
    </location>
</feature>
<organism evidence="2 3">
    <name type="scientific">Zobellella taiwanensis</name>
    <dbReference type="NCBI Taxonomy" id="347535"/>
    <lineage>
        <taxon>Bacteria</taxon>
        <taxon>Pseudomonadati</taxon>
        <taxon>Pseudomonadota</taxon>
        <taxon>Gammaproteobacteria</taxon>
        <taxon>Aeromonadales</taxon>
        <taxon>Aeromonadaceae</taxon>
        <taxon>Zobellella</taxon>
    </lineage>
</organism>
<evidence type="ECO:0000256" key="1">
    <source>
        <dbReference type="SAM" id="Phobius"/>
    </source>
</evidence>